<accession>A0A1I6HTK3</accession>
<name>A0A1I6HTK3_9FIRM</name>
<sequence length="477" mass="53836">MAGITYLEIKTNWKEIQEIEELNIMQEINEHGRLELTGVLVEQNKDSLVTQSLEGKEIEVYAEQDTQIVLFKGLIQEAAIHMTGGLYTIRILGITYSILTDTKKKNRSFQDIGMTYTSLVNQMIKDYDKGVIKDLASGGKAIETLLVQYQETDWEFFKRLASHFNMGILPSLILEGPKIMFGTYEGKDWGNIDCHEYTLSKNLLDYKQVSENTFPALTEQDVVEYEIDVLDCFEIGEKVTYQGKSYRIKRKQAVLVQDMLRFRYVLSSQRGLGKERIYASQLKGVSLKGTVIKSVQDKVKVHLEIDPEQAESTAFLFPYTTVYTAEGQSGWYCMPEAGDTVLIYFPSGEEGQAVGMNSYRTGEKGTAQITDPKTKYFRTADGKELKFSPEEIVITCIQGKDPKTGENKTIYIKLNQTTGIEIKSTLPVQITSNEGVSITAEEKVEITASESISLRCKKSQIKMDSKVDICGPEVRIN</sequence>
<dbReference type="RefSeq" id="WP_092558900.1">
    <property type="nucleotide sequence ID" value="NZ_FOYZ01000001.1"/>
</dbReference>
<dbReference type="AlphaFoldDB" id="A0A1I6HTK3"/>
<dbReference type="STRING" id="37658.SAMN05661086_00280"/>
<protein>
    <submittedName>
        <fullName evidence="1">Phage late control gene D protein (GPD)</fullName>
    </submittedName>
</protein>
<gene>
    <name evidence="1" type="ORF">SAMN05661086_00280</name>
</gene>
<dbReference type="OrthoDB" id="95423at2"/>
<organism evidence="1 2">
    <name type="scientific">Anaeromicropila populeti</name>
    <dbReference type="NCBI Taxonomy" id="37658"/>
    <lineage>
        <taxon>Bacteria</taxon>
        <taxon>Bacillati</taxon>
        <taxon>Bacillota</taxon>
        <taxon>Clostridia</taxon>
        <taxon>Lachnospirales</taxon>
        <taxon>Lachnospiraceae</taxon>
        <taxon>Anaeromicropila</taxon>
    </lineage>
</organism>
<reference evidence="1 2" key="1">
    <citation type="submission" date="2016-10" db="EMBL/GenBank/DDBJ databases">
        <authorList>
            <person name="de Groot N.N."/>
        </authorList>
    </citation>
    <scope>NUCLEOTIDE SEQUENCE [LARGE SCALE GENOMIC DNA]</scope>
    <source>
        <strain evidence="1 2">743A</strain>
    </source>
</reference>
<proteinExistence type="predicted"/>
<keyword evidence="2" id="KW-1185">Reference proteome</keyword>
<evidence type="ECO:0000313" key="2">
    <source>
        <dbReference type="Proteomes" id="UP000199659"/>
    </source>
</evidence>
<evidence type="ECO:0000313" key="1">
    <source>
        <dbReference type="EMBL" id="SFR57792.1"/>
    </source>
</evidence>
<dbReference type="EMBL" id="FOYZ01000001">
    <property type="protein sequence ID" value="SFR57792.1"/>
    <property type="molecule type" value="Genomic_DNA"/>
</dbReference>
<dbReference type="Proteomes" id="UP000199659">
    <property type="component" value="Unassembled WGS sequence"/>
</dbReference>
<dbReference type="SUPFAM" id="SSF69279">
    <property type="entry name" value="Phage tail proteins"/>
    <property type="match status" value="1"/>
</dbReference>
<dbReference type="Gene3D" id="3.55.50.10">
    <property type="entry name" value="Baseplate protein-like domains"/>
    <property type="match status" value="1"/>
</dbReference>